<dbReference type="InterPro" id="IPR044730">
    <property type="entry name" value="RNase_H-like_dom_plant"/>
</dbReference>
<comment type="caution">
    <text evidence="3">The sequence shown here is derived from an EMBL/GenBank/DDBJ whole genome shotgun (WGS) entry which is preliminary data.</text>
</comment>
<reference evidence="3 4" key="1">
    <citation type="journal article" date="2019" name="Genome Biol. Evol.">
        <title>Insights into the evolution of the New World diploid cottons (Gossypium, subgenus Houzingenia) based on genome sequencing.</title>
        <authorList>
            <person name="Grover C.E."/>
            <person name="Arick M.A. 2nd"/>
            <person name="Thrash A."/>
            <person name="Conover J.L."/>
            <person name="Sanders W.S."/>
            <person name="Peterson D.G."/>
            <person name="Frelichowski J.E."/>
            <person name="Scheffler J.A."/>
            <person name="Scheffler B.E."/>
            <person name="Wendel J.F."/>
        </authorList>
    </citation>
    <scope>NUCLEOTIDE SEQUENCE [LARGE SCALE GENOMIC DNA]</scope>
    <source>
        <strain evidence="3">8</strain>
        <tissue evidence="3">Leaf</tissue>
    </source>
</reference>
<evidence type="ECO:0000313" key="4">
    <source>
        <dbReference type="Proteomes" id="UP000593568"/>
    </source>
</evidence>
<dbReference type="CDD" id="cd06222">
    <property type="entry name" value="RNase_H_like"/>
    <property type="match status" value="1"/>
</dbReference>
<accession>A0A7J9F550</accession>
<feature type="domain" description="RNase H type-1" evidence="2">
    <location>
        <begin position="56"/>
        <end position="115"/>
    </location>
</feature>
<evidence type="ECO:0000313" key="3">
    <source>
        <dbReference type="EMBL" id="MBA0780426.1"/>
    </source>
</evidence>
<dbReference type="Proteomes" id="UP000593568">
    <property type="component" value="Unassembled WGS sequence"/>
</dbReference>
<dbReference type="SUPFAM" id="SSF53098">
    <property type="entry name" value="Ribonuclease H-like"/>
    <property type="match status" value="1"/>
</dbReference>
<proteinExistence type="predicted"/>
<dbReference type="InterPro" id="IPR012337">
    <property type="entry name" value="RNaseH-like_sf"/>
</dbReference>
<sequence length="221" mass="25019">MRTSGCLGSKIMEQPKEQFDSRAIGNQSERRWRLIRIFSPNLSRFDAKSNTKIFGALDIESDCSNAIRWFKQPQSAPSFIQSIILACLRQCSGINFDFKLIPREANSVADQLAKSGIGQVEDLLVVLKFLWMMKSFVAVFFAILLFLATMEADGKRMTLEKEREPSNHQLGRKADIGAKDDIDLTGEDGSDIELIASKNRLIDSRHHIYMNDTSPIPRKHP</sequence>
<dbReference type="EMBL" id="JABEZW010000011">
    <property type="protein sequence ID" value="MBA0780426.1"/>
    <property type="molecule type" value="Genomic_DNA"/>
</dbReference>
<evidence type="ECO:0000259" key="2">
    <source>
        <dbReference type="Pfam" id="PF13456"/>
    </source>
</evidence>
<keyword evidence="4" id="KW-1185">Reference proteome</keyword>
<organism evidence="3 4">
    <name type="scientific">Gossypium trilobum</name>
    <dbReference type="NCBI Taxonomy" id="34281"/>
    <lineage>
        <taxon>Eukaryota</taxon>
        <taxon>Viridiplantae</taxon>
        <taxon>Streptophyta</taxon>
        <taxon>Embryophyta</taxon>
        <taxon>Tracheophyta</taxon>
        <taxon>Spermatophyta</taxon>
        <taxon>Magnoliopsida</taxon>
        <taxon>eudicotyledons</taxon>
        <taxon>Gunneridae</taxon>
        <taxon>Pentapetalae</taxon>
        <taxon>rosids</taxon>
        <taxon>malvids</taxon>
        <taxon>Malvales</taxon>
        <taxon>Malvaceae</taxon>
        <taxon>Malvoideae</taxon>
        <taxon>Gossypium</taxon>
    </lineage>
</organism>
<keyword evidence="1" id="KW-1133">Transmembrane helix</keyword>
<dbReference type="Pfam" id="PF13456">
    <property type="entry name" value="RVT_3"/>
    <property type="match status" value="1"/>
</dbReference>
<gene>
    <name evidence="3" type="ORF">Gotri_004525</name>
</gene>
<keyword evidence="1" id="KW-0812">Transmembrane</keyword>
<keyword evidence="1" id="KW-0472">Membrane</keyword>
<dbReference type="AlphaFoldDB" id="A0A7J9F550"/>
<dbReference type="GO" id="GO:0004523">
    <property type="term" value="F:RNA-DNA hybrid ribonuclease activity"/>
    <property type="evidence" value="ECO:0007669"/>
    <property type="project" value="InterPro"/>
</dbReference>
<name>A0A7J9F550_9ROSI</name>
<evidence type="ECO:0000256" key="1">
    <source>
        <dbReference type="SAM" id="Phobius"/>
    </source>
</evidence>
<dbReference type="InterPro" id="IPR002156">
    <property type="entry name" value="RNaseH_domain"/>
</dbReference>
<feature type="transmembrane region" description="Helical" evidence="1">
    <location>
        <begin position="129"/>
        <end position="148"/>
    </location>
</feature>
<dbReference type="GO" id="GO:0003676">
    <property type="term" value="F:nucleic acid binding"/>
    <property type="evidence" value="ECO:0007669"/>
    <property type="project" value="InterPro"/>
</dbReference>
<protein>
    <recommendedName>
        <fullName evidence="2">RNase H type-1 domain-containing protein</fullName>
    </recommendedName>
</protein>